<dbReference type="Pfam" id="PF00646">
    <property type="entry name" value="F-box"/>
    <property type="match status" value="1"/>
</dbReference>
<dbReference type="Pfam" id="PF24758">
    <property type="entry name" value="LRR_At5g56370"/>
    <property type="match status" value="1"/>
</dbReference>
<dbReference type="SUPFAM" id="SSF81383">
    <property type="entry name" value="F-box domain"/>
    <property type="match status" value="1"/>
</dbReference>
<feature type="domain" description="F-box" evidence="1">
    <location>
        <begin position="21"/>
        <end position="59"/>
    </location>
</feature>
<evidence type="ECO:0000313" key="5">
    <source>
        <dbReference type="Proteomes" id="UP000002051"/>
    </source>
</evidence>
<protein>
    <submittedName>
        <fullName evidence="3">F-box/RNI/FBD-like domain protein</fullName>
    </submittedName>
</protein>
<dbReference type="EnsemblPlants" id="KEH39881">
    <property type="protein sequence ID" value="KEH39881"/>
    <property type="gene ID" value="MTR_1g013560"/>
</dbReference>
<dbReference type="EMBL" id="CM001217">
    <property type="protein sequence ID" value="KEH39881.1"/>
    <property type="molecule type" value="Genomic_DNA"/>
</dbReference>
<keyword evidence="5" id="KW-1185">Reference proteome</keyword>
<organism evidence="3 5">
    <name type="scientific">Medicago truncatula</name>
    <name type="common">Barrel medic</name>
    <name type="synonym">Medicago tribuloides</name>
    <dbReference type="NCBI Taxonomy" id="3880"/>
    <lineage>
        <taxon>Eukaryota</taxon>
        <taxon>Viridiplantae</taxon>
        <taxon>Streptophyta</taxon>
        <taxon>Embryophyta</taxon>
        <taxon>Tracheophyta</taxon>
        <taxon>Spermatophyta</taxon>
        <taxon>Magnoliopsida</taxon>
        <taxon>eudicotyledons</taxon>
        <taxon>Gunneridae</taxon>
        <taxon>Pentapetalae</taxon>
        <taxon>rosids</taxon>
        <taxon>fabids</taxon>
        <taxon>Fabales</taxon>
        <taxon>Fabaceae</taxon>
        <taxon>Papilionoideae</taxon>
        <taxon>50 kb inversion clade</taxon>
        <taxon>NPAAA clade</taxon>
        <taxon>Hologalegina</taxon>
        <taxon>IRL clade</taxon>
        <taxon>Trifolieae</taxon>
        <taxon>Medicago</taxon>
    </lineage>
</organism>
<evidence type="ECO:0000259" key="2">
    <source>
        <dbReference type="Pfam" id="PF24758"/>
    </source>
</evidence>
<dbReference type="OrthoDB" id="1424615at2759"/>
<evidence type="ECO:0000313" key="4">
    <source>
        <dbReference type="EnsemblPlants" id="KEH39881"/>
    </source>
</evidence>
<dbReference type="SUPFAM" id="SSF52047">
    <property type="entry name" value="RNI-like"/>
    <property type="match status" value="1"/>
</dbReference>
<dbReference type="InterPro" id="IPR055411">
    <property type="entry name" value="LRR_FXL15/At3g58940/PEG3-like"/>
</dbReference>
<dbReference type="HOGENOM" id="CLU_010721_0_0_1"/>
<dbReference type="AlphaFoldDB" id="A0A072VE95"/>
<name>A0A072VE95_MEDTR</name>
<reference evidence="4" key="3">
    <citation type="submission" date="2015-04" db="UniProtKB">
        <authorList>
            <consortium name="EnsemblPlants"/>
        </authorList>
    </citation>
    <scope>IDENTIFICATION</scope>
    <source>
        <strain evidence="4">cv. Jemalong A17</strain>
    </source>
</reference>
<sequence length="347" mass="39828">MGRKRSKSTHLTIKDAELDRISCLPGHVIDQILSLMPIKEAVRTSVLSSSWRNKWYTLPNLVFNKHCISVAASKYTSVINNKFLRIVDHVLLQHSGPINKFMLSDNENCLIRVCDVSDVHRWVLHLSRRSIKELLLHFWLDKRYKIPLSLFSCQSLRHLSLSCCQLKLPTTFEGFKNLQYLHLEEVTLAQDDFENMISGCPLLDHLVLMKIDGFSQINVHAPNLSTFQFYGKFEDISFQNSSQIYTVYVDLSIYLNSKSNQSKLHGCSSNLLKFFAHQPHIQFLEIGYYFLKYLAADDVPVKLPAPCISLCELSLCINFNDLKEISAALCLLRSSPNLKKLEIFVSI</sequence>
<accession>A0A072VE95</accession>
<dbReference type="Proteomes" id="UP000002051">
    <property type="component" value="Unassembled WGS sequence"/>
</dbReference>
<dbReference type="PANTHER" id="PTHR31639">
    <property type="entry name" value="F-BOX PROTEIN-LIKE"/>
    <property type="match status" value="1"/>
</dbReference>
<proteinExistence type="predicted"/>
<gene>
    <name evidence="4" type="primary">11428751</name>
    <name evidence="3" type="ordered locus">MTR_1g013560</name>
</gene>
<feature type="domain" description="F-box/LRR-repeat protein 15/At3g58940/PEG3-like LRR" evidence="2">
    <location>
        <begin position="120"/>
        <end position="343"/>
    </location>
</feature>
<evidence type="ECO:0000259" key="1">
    <source>
        <dbReference type="Pfam" id="PF00646"/>
    </source>
</evidence>
<dbReference type="Gene3D" id="3.80.10.10">
    <property type="entry name" value="Ribonuclease Inhibitor"/>
    <property type="match status" value="1"/>
</dbReference>
<dbReference type="InterPro" id="IPR036047">
    <property type="entry name" value="F-box-like_dom_sf"/>
</dbReference>
<dbReference type="PANTHER" id="PTHR31639:SF93">
    <property type="entry name" value="F-BOX_FBD_LRR PROTEIN"/>
    <property type="match status" value="1"/>
</dbReference>
<reference evidence="3 5" key="1">
    <citation type="journal article" date="2011" name="Nature">
        <title>The Medicago genome provides insight into the evolution of rhizobial symbioses.</title>
        <authorList>
            <person name="Young N.D."/>
            <person name="Debelle F."/>
            <person name="Oldroyd G.E."/>
            <person name="Geurts R."/>
            <person name="Cannon S.B."/>
            <person name="Udvardi M.K."/>
            <person name="Benedito V.A."/>
            <person name="Mayer K.F."/>
            <person name="Gouzy J."/>
            <person name="Schoof H."/>
            <person name="Van de Peer Y."/>
            <person name="Proost S."/>
            <person name="Cook D.R."/>
            <person name="Meyers B.C."/>
            <person name="Spannagl M."/>
            <person name="Cheung F."/>
            <person name="De Mita S."/>
            <person name="Krishnakumar V."/>
            <person name="Gundlach H."/>
            <person name="Zhou S."/>
            <person name="Mudge J."/>
            <person name="Bharti A.K."/>
            <person name="Murray J.D."/>
            <person name="Naoumkina M.A."/>
            <person name="Rosen B."/>
            <person name="Silverstein K.A."/>
            <person name="Tang H."/>
            <person name="Rombauts S."/>
            <person name="Zhao P.X."/>
            <person name="Zhou P."/>
            <person name="Barbe V."/>
            <person name="Bardou P."/>
            <person name="Bechner M."/>
            <person name="Bellec A."/>
            <person name="Berger A."/>
            <person name="Berges H."/>
            <person name="Bidwell S."/>
            <person name="Bisseling T."/>
            <person name="Choisne N."/>
            <person name="Couloux A."/>
            <person name="Denny R."/>
            <person name="Deshpande S."/>
            <person name="Dai X."/>
            <person name="Doyle J.J."/>
            <person name="Dudez A.M."/>
            <person name="Farmer A.D."/>
            <person name="Fouteau S."/>
            <person name="Franken C."/>
            <person name="Gibelin C."/>
            <person name="Gish J."/>
            <person name="Goldstein S."/>
            <person name="Gonzalez A.J."/>
            <person name="Green P.J."/>
            <person name="Hallab A."/>
            <person name="Hartog M."/>
            <person name="Hua A."/>
            <person name="Humphray S.J."/>
            <person name="Jeong D.H."/>
            <person name="Jing Y."/>
            <person name="Jocker A."/>
            <person name="Kenton S.M."/>
            <person name="Kim D.J."/>
            <person name="Klee K."/>
            <person name="Lai H."/>
            <person name="Lang C."/>
            <person name="Lin S."/>
            <person name="Macmil S.L."/>
            <person name="Magdelenat G."/>
            <person name="Matthews L."/>
            <person name="McCorrison J."/>
            <person name="Monaghan E.L."/>
            <person name="Mun J.H."/>
            <person name="Najar F.Z."/>
            <person name="Nicholson C."/>
            <person name="Noirot C."/>
            <person name="O'Bleness M."/>
            <person name="Paule C.R."/>
            <person name="Poulain J."/>
            <person name="Prion F."/>
            <person name="Qin B."/>
            <person name="Qu C."/>
            <person name="Retzel E.F."/>
            <person name="Riddle C."/>
            <person name="Sallet E."/>
            <person name="Samain S."/>
            <person name="Samson N."/>
            <person name="Sanders I."/>
            <person name="Saurat O."/>
            <person name="Scarpelli C."/>
            <person name="Schiex T."/>
            <person name="Segurens B."/>
            <person name="Severin A.J."/>
            <person name="Sherrier D.J."/>
            <person name="Shi R."/>
            <person name="Sims S."/>
            <person name="Singer S.R."/>
            <person name="Sinharoy S."/>
            <person name="Sterck L."/>
            <person name="Viollet A."/>
            <person name="Wang B.B."/>
            <person name="Wang K."/>
            <person name="Wang M."/>
            <person name="Wang X."/>
            <person name="Warfsmann J."/>
            <person name="Weissenbach J."/>
            <person name="White D.D."/>
            <person name="White J.D."/>
            <person name="Wiley G.B."/>
            <person name="Wincker P."/>
            <person name="Xing Y."/>
            <person name="Yang L."/>
            <person name="Yao Z."/>
            <person name="Ying F."/>
            <person name="Zhai J."/>
            <person name="Zhou L."/>
            <person name="Zuber A."/>
            <person name="Denarie J."/>
            <person name="Dixon R.A."/>
            <person name="May G.D."/>
            <person name="Schwartz D.C."/>
            <person name="Rogers J."/>
            <person name="Quetier F."/>
            <person name="Town C.D."/>
            <person name="Roe B.A."/>
        </authorList>
    </citation>
    <scope>NUCLEOTIDE SEQUENCE [LARGE SCALE GENOMIC DNA]</scope>
    <source>
        <strain evidence="3">A17</strain>
        <strain evidence="4 5">cv. Jemalong A17</strain>
    </source>
</reference>
<reference evidence="3 5" key="2">
    <citation type="journal article" date="2014" name="BMC Genomics">
        <title>An improved genome release (version Mt4.0) for the model legume Medicago truncatula.</title>
        <authorList>
            <person name="Tang H."/>
            <person name="Krishnakumar V."/>
            <person name="Bidwell S."/>
            <person name="Rosen B."/>
            <person name="Chan A."/>
            <person name="Zhou S."/>
            <person name="Gentzbittel L."/>
            <person name="Childs K.L."/>
            <person name="Yandell M."/>
            <person name="Gundlach H."/>
            <person name="Mayer K.F."/>
            <person name="Schwartz D.C."/>
            <person name="Town C.D."/>
        </authorList>
    </citation>
    <scope>GENOME REANNOTATION</scope>
    <source>
        <strain evidence="3">A17</strain>
        <strain evidence="4 5">cv. Jemalong A17</strain>
    </source>
</reference>
<dbReference type="InterPro" id="IPR032675">
    <property type="entry name" value="LRR_dom_sf"/>
</dbReference>
<evidence type="ECO:0000313" key="3">
    <source>
        <dbReference type="EMBL" id="KEH39881.1"/>
    </source>
</evidence>
<dbReference type="InterPro" id="IPR001810">
    <property type="entry name" value="F-box_dom"/>
</dbReference>